<gene>
    <name evidence="2" type="ORF">EVAR_8205_1</name>
</gene>
<sequence length="153" mass="17133">MAEFVKFSNEQFGSTAISVPTSPAEARRERGSSKRAFLLVQARERCNCAVINPVLVRGHCAPSGRCLRGHFLRRRLRPPPLKAGRSRKGRRVSQLFRETSRPGADASDVTLYVTRPVSSKYYATRKTPAPSANRFQLEVLGETYIIIMIAKNL</sequence>
<dbReference type="AlphaFoldDB" id="A0A4C1TFM8"/>
<organism evidence="2 3">
    <name type="scientific">Eumeta variegata</name>
    <name type="common">Bagworm moth</name>
    <name type="synonym">Eumeta japonica</name>
    <dbReference type="NCBI Taxonomy" id="151549"/>
    <lineage>
        <taxon>Eukaryota</taxon>
        <taxon>Metazoa</taxon>
        <taxon>Ecdysozoa</taxon>
        <taxon>Arthropoda</taxon>
        <taxon>Hexapoda</taxon>
        <taxon>Insecta</taxon>
        <taxon>Pterygota</taxon>
        <taxon>Neoptera</taxon>
        <taxon>Endopterygota</taxon>
        <taxon>Lepidoptera</taxon>
        <taxon>Glossata</taxon>
        <taxon>Ditrysia</taxon>
        <taxon>Tineoidea</taxon>
        <taxon>Psychidae</taxon>
        <taxon>Oiketicinae</taxon>
        <taxon>Eumeta</taxon>
    </lineage>
</organism>
<name>A0A4C1TFM8_EUMVA</name>
<dbReference type="EMBL" id="BGZK01000056">
    <property type="protein sequence ID" value="GBP13282.1"/>
    <property type="molecule type" value="Genomic_DNA"/>
</dbReference>
<reference evidence="2 3" key="1">
    <citation type="journal article" date="2019" name="Commun. Biol.">
        <title>The bagworm genome reveals a unique fibroin gene that provides high tensile strength.</title>
        <authorList>
            <person name="Kono N."/>
            <person name="Nakamura H."/>
            <person name="Ohtoshi R."/>
            <person name="Tomita M."/>
            <person name="Numata K."/>
            <person name="Arakawa K."/>
        </authorList>
    </citation>
    <scope>NUCLEOTIDE SEQUENCE [LARGE SCALE GENOMIC DNA]</scope>
</reference>
<evidence type="ECO:0000313" key="3">
    <source>
        <dbReference type="Proteomes" id="UP000299102"/>
    </source>
</evidence>
<keyword evidence="3" id="KW-1185">Reference proteome</keyword>
<accession>A0A4C1TFM8</accession>
<evidence type="ECO:0000256" key="1">
    <source>
        <dbReference type="SAM" id="MobiDB-lite"/>
    </source>
</evidence>
<evidence type="ECO:0000313" key="2">
    <source>
        <dbReference type="EMBL" id="GBP13282.1"/>
    </source>
</evidence>
<dbReference type="Proteomes" id="UP000299102">
    <property type="component" value="Unassembled WGS sequence"/>
</dbReference>
<feature type="region of interest" description="Disordered" evidence="1">
    <location>
        <begin position="79"/>
        <end position="101"/>
    </location>
</feature>
<comment type="caution">
    <text evidence="2">The sequence shown here is derived from an EMBL/GenBank/DDBJ whole genome shotgun (WGS) entry which is preliminary data.</text>
</comment>
<proteinExistence type="predicted"/>
<protein>
    <submittedName>
        <fullName evidence="2">Uncharacterized protein</fullName>
    </submittedName>
</protein>